<comment type="caution">
    <text evidence="1">The sequence shown here is derived from an EMBL/GenBank/DDBJ whole genome shotgun (WGS) entry which is preliminary data.</text>
</comment>
<organism evidence="1 2">
    <name type="scientific">Paenibacillus roseus</name>
    <dbReference type="NCBI Taxonomy" id="2798579"/>
    <lineage>
        <taxon>Bacteria</taxon>
        <taxon>Bacillati</taxon>
        <taxon>Bacillota</taxon>
        <taxon>Bacilli</taxon>
        <taxon>Bacillales</taxon>
        <taxon>Paenibacillaceae</taxon>
        <taxon>Paenibacillus</taxon>
    </lineage>
</organism>
<keyword evidence="2" id="KW-1185">Reference proteome</keyword>
<gene>
    <name evidence="1" type="ORF">JFN88_03750</name>
</gene>
<sequence>MAYGTEIYGQLLLGQDSEESEEPGVPGKVDLMSYLPSYYMDVTEMEELQKQLGMELELQQFCMKDVLDQHFIQSATWGLERWEKELGLPLDPSKDYERRREMLLAKLRGSGTTTKAMIMQAAAAFSGGEVEIAETPGEYHFEIQFVGVMGVPLNMPGFIQLLEDIKPAHLTYSFKYTYTWWDTLKALNWHQAKSKTWNELRVYEGE</sequence>
<dbReference type="InterPro" id="IPR018755">
    <property type="entry name" value="Phage_Mu_Gp48"/>
</dbReference>
<proteinExistence type="predicted"/>
<evidence type="ECO:0000313" key="2">
    <source>
        <dbReference type="Proteomes" id="UP000640274"/>
    </source>
</evidence>
<dbReference type="AlphaFoldDB" id="A0A934IW76"/>
<name>A0A934IW76_9BACL</name>
<evidence type="ECO:0000313" key="1">
    <source>
        <dbReference type="EMBL" id="MBJ6360437.1"/>
    </source>
</evidence>
<dbReference type="Proteomes" id="UP000640274">
    <property type="component" value="Unassembled WGS sequence"/>
</dbReference>
<dbReference type="RefSeq" id="WP_199017990.1">
    <property type="nucleotide sequence ID" value="NZ_JAELUP010000008.1"/>
</dbReference>
<accession>A0A934IW76</accession>
<reference evidence="1" key="1">
    <citation type="submission" date="2020-12" db="EMBL/GenBank/DDBJ databases">
        <authorList>
            <person name="Huq M.A."/>
        </authorList>
    </citation>
    <scope>NUCLEOTIDE SEQUENCE</scope>
    <source>
        <strain evidence="1">MAHUQ-46</strain>
    </source>
</reference>
<dbReference type="Pfam" id="PF10076">
    <property type="entry name" value="Phage_Mu_Gp48"/>
    <property type="match status" value="1"/>
</dbReference>
<dbReference type="EMBL" id="JAELUP010000008">
    <property type="protein sequence ID" value="MBJ6360437.1"/>
    <property type="molecule type" value="Genomic_DNA"/>
</dbReference>
<protein>
    <submittedName>
        <fullName evidence="1">YmfQ family protein</fullName>
    </submittedName>
</protein>